<dbReference type="Gene3D" id="3.40.50.300">
    <property type="entry name" value="P-loop containing nucleotide triphosphate hydrolases"/>
    <property type="match status" value="1"/>
</dbReference>
<reference evidence="5 6" key="1">
    <citation type="journal article" date="2012" name="J. Virol.">
        <title>Genomic Sequence of Heliothis virescens Ascovirus 3g Isolated from Spodoptera exigua.</title>
        <authorList>
            <person name="Huang G.H."/>
            <person name="Wang Y.S."/>
            <person name="Wang X."/>
            <person name="Garretson T.A."/>
            <person name="Dai L.Y."/>
            <person name="Zhang C.X."/>
            <person name="Cheng X.W."/>
        </authorList>
    </citation>
    <scope>NUCLEOTIDE SEQUENCE [LARGE SCALE GENOMIC DNA]</scope>
    <source>
        <strain evidence="5">5a</strain>
    </source>
</reference>
<dbReference type="Pfam" id="PF08706">
    <property type="entry name" value="D5_N"/>
    <property type="match status" value="1"/>
</dbReference>
<evidence type="ECO:0000256" key="1">
    <source>
        <dbReference type="ARBA" id="ARBA00022741"/>
    </source>
</evidence>
<dbReference type="KEGG" id="vg:41900888"/>
<accession>K4NYA4</accession>
<sequence length="941" mass="107892">MNAFWESLIGFPCHGKRPTIKRWGEIESRLTPRTGVNYGVLTGRRPNNLTVLDLDVVKPHENPDEYLCGVEAYRLLLARCGIFGDVATPVVRTRSGGLHVYFRYSEALGAGGVQKLRCEQFGVRGKVVKIDVLSDKRYVIAPEYSDGYELVLNADMAPINMPTELENEILAAMRRTSPAFDRPIPFSANDDKASTVTKERLRATVMASLPAKCATDYDTWTRVVWAIAQTARDGGYDAFDVADEFSQRAPDKYRGEADVRKVYDSADGRVTYGTLAHMCKQGSDANASNNLLEDFRRLDALRNVQSVLLTRQVGDKIVCTLEFDDQSHQDVTVYRNNLIALFNAEFAGYMCNNIRIKDDLTDVHSDFVESDNSCCLMRDKHTIEYVCRDDSTGEHRIRLKHPWESKRSYVTKYSNSKQVGTICKDKRTMESLKQALARGCLDVLKNKYNITVNISNSVLNFGGDNSAVRPEDDFIEELVLAHPGVVDVFKFSENSRLNSYDGIFVYSTITGLWRKQHNCRIEEMLQSRLCRHLELNEQETKFIKTHSNIQNLRKLFVRKIIDEDFEDNIDENLDIFATMNGVYDMQSKEFRTTKPQDYALTNCGWKYDKALALKHADDVREFFEKVLPVREEREVVLRFMASCMHGHRLDKKVLLLTDRRNGNNGKSTLLTLFRTFFGGYVKANTKFLCRGAFEKDKDSHDAGMEPLKGKRLLIADELKKSMRLDEGLIKNLAGGPYTVEGRRIGRVDVFTFKWQANIVMVFNEGDCPKFDSTDTAFMNRLLVCPMRSKFVTDIDRDDTATHTYVLDADITNKFKLWNSAVMDLLRQYLLNTRGLLGVTIPQSMLEWKEDIVEKNNELSDWIMSQIEITGNRKDFLSLNDLKEMYRGVHGVRSLADRSFVEIARALLDSKDLEFHEEFKYYIKDVRKKKRQVYCGVRFATE</sequence>
<keyword evidence="2" id="KW-0378">Hydrolase</keyword>
<dbReference type="InterPro" id="IPR045455">
    <property type="entry name" value="NrS-1_pol-like_helicase"/>
</dbReference>
<evidence type="ECO:0000256" key="2">
    <source>
        <dbReference type="ARBA" id="ARBA00022801"/>
    </source>
</evidence>
<dbReference type="PANTHER" id="PTHR35372">
    <property type="entry name" value="ATP BINDING PROTEIN-RELATED"/>
    <property type="match status" value="1"/>
</dbReference>
<evidence type="ECO:0000259" key="4">
    <source>
        <dbReference type="PROSITE" id="PS51206"/>
    </source>
</evidence>
<dbReference type="EMBL" id="JX491653">
    <property type="protein sequence ID" value="AFV50347.1"/>
    <property type="molecule type" value="Genomic_DNA"/>
</dbReference>
<dbReference type="Pfam" id="PF19263">
    <property type="entry name" value="DUF5906"/>
    <property type="match status" value="1"/>
</dbReference>
<dbReference type="PANTHER" id="PTHR35372:SF2">
    <property type="entry name" value="SF3 HELICASE DOMAIN-CONTAINING PROTEIN"/>
    <property type="match status" value="1"/>
</dbReference>
<dbReference type="GO" id="GO:0016817">
    <property type="term" value="F:hydrolase activity, acting on acid anhydrides"/>
    <property type="evidence" value="ECO:0007669"/>
    <property type="project" value="InterPro"/>
</dbReference>
<dbReference type="PROSITE" id="PS51206">
    <property type="entry name" value="SF3_HELICASE_1"/>
    <property type="match status" value="1"/>
</dbReference>
<dbReference type="InterPro" id="IPR027417">
    <property type="entry name" value="P-loop_NTPase"/>
</dbReference>
<dbReference type="GO" id="GO:0005524">
    <property type="term" value="F:ATP binding"/>
    <property type="evidence" value="ECO:0007669"/>
    <property type="project" value="UniProtKB-KW"/>
</dbReference>
<dbReference type="Proteomes" id="UP000232493">
    <property type="component" value="Segment"/>
</dbReference>
<dbReference type="GeneID" id="41900888"/>
<dbReference type="Pfam" id="PF09250">
    <property type="entry name" value="Prim-Pol"/>
    <property type="match status" value="1"/>
</dbReference>
<dbReference type="RefSeq" id="YP_009702088.1">
    <property type="nucleotide sequence ID" value="NC_044939.1"/>
</dbReference>
<dbReference type="CDD" id="cd04859">
    <property type="entry name" value="Prim_Pol"/>
    <property type="match status" value="1"/>
</dbReference>
<evidence type="ECO:0000313" key="5">
    <source>
        <dbReference type="EMBL" id="AFV50347.1"/>
    </source>
</evidence>
<feature type="domain" description="SF3 helicase" evidence="4">
    <location>
        <begin position="631"/>
        <end position="799"/>
    </location>
</feature>
<keyword evidence="3" id="KW-0067">ATP-binding</keyword>
<dbReference type="InterPro" id="IPR051620">
    <property type="entry name" value="ORF904-like_C"/>
</dbReference>
<dbReference type="Pfam" id="PF08707">
    <property type="entry name" value="PriCT_2"/>
    <property type="match status" value="1"/>
</dbReference>
<evidence type="ECO:0000256" key="3">
    <source>
        <dbReference type="ARBA" id="ARBA00022840"/>
    </source>
</evidence>
<dbReference type="InterPro" id="IPR014819">
    <property type="entry name" value="PriCT_2"/>
</dbReference>
<protein>
    <submittedName>
        <fullName evidence="5">ATPase</fullName>
    </submittedName>
</protein>
<dbReference type="InterPro" id="IPR014818">
    <property type="entry name" value="Phage/plasmid_primase_P4_C"/>
</dbReference>
<organism evidence="5 6">
    <name type="scientific">Heliothis virescens ascovirus 3g</name>
    <dbReference type="NCBI Taxonomy" id="1246651"/>
    <lineage>
        <taxon>Viruses</taxon>
        <taxon>Varidnaviria</taxon>
        <taxon>Bamfordvirae</taxon>
        <taxon>Nucleocytoviricota</taxon>
        <taxon>Megaviricetes</taxon>
        <taxon>Pimascovirales</taxon>
        <taxon>Pimascovirales incertae sedis</taxon>
        <taxon>Ascoviridae</taxon>
        <taxon>Ascovirus</taxon>
        <taxon>Ascovirus hvav3a</taxon>
    </lineage>
</organism>
<keyword evidence="1" id="KW-0547">Nucleotide-binding</keyword>
<name>K4NYA4_9VIRU</name>
<proteinExistence type="predicted"/>
<evidence type="ECO:0000313" key="6">
    <source>
        <dbReference type="Proteomes" id="UP000232493"/>
    </source>
</evidence>
<dbReference type="SUPFAM" id="SSF56747">
    <property type="entry name" value="Prim-pol domain"/>
    <property type="match status" value="1"/>
</dbReference>
<dbReference type="InterPro" id="IPR014015">
    <property type="entry name" value="Helicase_SF3_DNA-vir"/>
</dbReference>
<dbReference type="InterPro" id="IPR015330">
    <property type="entry name" value="DNA_primase/pol_bifunc_N"/>
</dbReference>